<name>A0A843XNZ8_COLES</name>
<proteinExistence type="predicted"/>
<accession>A0A843XNZ8</accession>
<protein>
    <submittedName>
        <fullName evidence="1">Uncharacterized protein</fullName>
    </submittedName>
</protein>
<evidence type="ECO:0000313" key="1">
    <source>
        <dbReference type="EMBL" id="MQM20705.1"/>
    </source>
</evidence>
<feature type="non-terminal residue" evidence="1">
    <location>
        <position position="91"/>
    </location>
</feature>
<keyword evidence="2" id="KW-1185">Reference proteome</keyword>
<reference evidence="1" key="1">
    <citation type="submission" date="2017-07" db="EMBL/GenBank/DDBJ databases">
        <title>Taro Niue Genome Assembly and Annotation.</title>
        <authorList>
            <person name="Atibalentja N."/>
            <person name="Keating K."/>
            <person name="Fields C.J."/>
        </authorList>
    </citation>
    <scope>NUCLEOTIDE SEQUENCE</scope>
    <source>
        <strain evidence="1">Niue_2</strain>
        <tissue evidence="1">Leaf</tissue>
    </source>
</reference>
<comment type="caution">
    <text evidence="1">The sequence shown here is derived from an EMBL/GenBank/DDBJ whole genome shotgun (WGS) entry which is preliminary data.</text>
</comment>
<sequence>MFECLTLGFSARVPKGVRLGPAGYMYPLVGRVVLWYVSSISAGVEARPCILWRSYGVTLHVLRRLVSVYDVVYECWLVVANPDAPCVMVSL</sequence>
<gene>
    <name evidence="1" type="ORF">Taro_053732</name>
</gene>
<organism evidence="1 2">
    <name type="scientific">Colocasia esculenta</name>
    <name type="common">Wild taro</name>
    <name type="synonym">Arum esculentum</name>
    <dbReference type="NCBI Taxonomy" id="4460"/>
    <lineage>
        <taxon>Eukaryota</taxon>
        <taxon>Viridiplantae</taxon>
        <taxon>Streptophyta</taxon>
        <taxon>Embryophyta</taxon>
        <taxon>Tracheophyta</taxon>
        <taxon>Spermatophyta</taxon>
        <taxon>Magnoliopsida</taxon>
        <taxon>Liliopsida</taxon>
        <taxon>Araceae</taxon>
        <taxon>Aroideae</taxon>
        <taxon>Colocasieae</taxon>
        <taxon>Colocasia</taxon>
    </lineage>
</organism>
<dbReference type="EMBL" id="NMUH01010090">
    <property type="protein sequence ID" value="MQM20705.1"/>
    <property type="molecule type" value="Genomic_DNA"/>
</dbReference>
<dbReference type="Proteomes" id="UP000652761">
    <property type="component" value="Unassembled WGS sequence"/>
</dbReference>
<evidence type="ECO:0000313" key="2">
    <source>
        <dbReference type="Proteomes" id="UP000652761"/>
    </source>
</evidence>
<dbReference type="AlphaFoldDB" id="A0A843XNZ8"/>